<proteinExistence type="predicted"/>
<dbReference type="EMBL" id="JAAOYM010000001">
    <property type="protein sequence ID" value="NIJ14065.1"/>
    <property type="molecule type" value="Genomic_DNA"/>
</dbReference>
<evidence type="ECO:0000256" key="1">
    <source>
        <dbReference type="SAM" id="MobiDB-lite"/>
    </source>
</evidence>
<evidence type="ECO:0000313" key="2">
    <source>
        <dbReference type="EMBL" id="NIJ14065.1"/>
    </source>
</evidence>
<accession>A0A7X5ZT63</accession>
<reference evidence="2 3" key="1">
    <citation type="submission" date="2020-03" db="EMBL/GenBank/DDBJ databases">
        <title>Sequencing the genomes of 1000 actinobacteria strains.</title>
        <authorList>
            <person name="Klenk H.-P."/>
        </authorList>
    </citation>
    <scope>NUCLEOTIDE SEQUENCE [LARGE SCALE GENOMIC DNA]</scope>
    <source>
        <strain evidence="2 3">DSM 45685</strain>
    </source>
</reference>
<dbReference type="AlphaFoldDB" id="A0A7X5ZT63"/>
<sequence length="89" mass="9911">MSIRRMPECAAALRRLGVASAGRREAIPVEQRGALAERMAQPRACLELLDDQIENCERIERDASRSAPGRSRDSGRARRWHGLGSADLR</sequence>
<keyword evidence="3" id="KW-1185">Reference proteome</keyword>
<protein>
    <submittedName>
        <fullName evidence="2">Uncharacterized protein</fullName>
    </submittedName>
</protein>
<comment type="caution">
    <text evidence="2">The sequence shown here is derived from an EMBL/GenBank/DDBJ whole genome shotgun (WGS) entry which is preliminary data.</text>
</comment>
<dbReference type="Proteomes" id="UP000545493">
    <property type="component" value="Unassembled WGS sequence"/>
</dbReference>
<feature type="compositionally biased region" description="Basic and acidic residues" evidence="1">
    <location>
        <begin position="59"/>
        <end position="76"/>
    </location>
</feature>
<feature type="region of interest" description="Disordered" evidence="1">
    <location>
        <begin position="59"/>
        <end position="89"/>
    </location>
</feature>
<organism evidence="2 3">
    <name type="scientific">Saccharomonospora amisosensis</name>
    <dbReference type="NCBI Taxonomy" id="1128677"/>
    <lineage>
        <taxon>Bacteria</taxon>
        <taxon>Bacillati</taxon>
        <taxon>Actinomycetota</taxon>
        <taxon>Actinomycetes</taxon>
        <taxon>Pseudonocardiales</taxon>
        <taxon>Pseudonocardiaceae</taxon>
        <taxon>Saccharomonospora</taxon>
    </lineage>
</organism>
<gene>
    <name evidence="2" type="ORF">FHU38_004409</name>
</gene>
<dbReference type="RefSeq" id="WP_208415777.1">
    <property type="nucleotide sequence ID" value="NZ_JAAOYM010000001.1"/>
</dbReference>
<evidence type="ECO:0000313" key="3">
    <source>
        <dbReference type="Proteomes" id="UP000545493"/>
    </source>
</evidence>
<name>A0A7X5ZT63_9PSEU</name>